<dbReference type="RefSeq" id="WP_093750813.1">
    <property type="nucleotide sequence ID" value="NZ_BSYN01000002.1"/>
</dbReference>
<dbReference type="Proteomes" id="UP000198828">
    <property type="component" value="Unassembled WGS sequence"/>
</dbReference>
<organism evidence="1 2">
    <name type="scientific">Tepidimicrobium xylanilyticum</name>
    <dbReference type="NCBI Taxonomy" id="1123352"/>
    <lineage>
        <taxon>Bacteria</taxon>
        <taxon>Bacillati</taxon>
        <taxon>Bacillota</taxon>
        <taxon>Tissierellia</taxon>
        <taxon>Tissierellales</taxon>
        <taxon>Tepidimicrobiaceae</taxon>
        <taxon>Tepidimicrobium</taxon>
    </lineage>
</organism>
<dbReference type="AlphaFoldDB" id="A0A1H2T760"/>
<protein>
    <submittedName>
        <fullName evidence="1">Uncharacterized protein</fullName>
    </submittedName>
</protein>
<evidence type="ECO:0000313" key="1">
    <source>
        <dbReference type="EMBL" id="SDW39721.1"/>
    </source>
</evidence>
<evidence type="ECO:0000313" key="2">
    <source>
        <dbReference type="Proteomes" id="UP000198828"/>
    </source>
</evidence>
<keyword evidence="2" id="KW-1185">Reference proteome</keyword>
<sequence>MTNEEFQRLILEKLNSLDGRLENVEKGLRELNKMVDPIHEQTAELTEFKSEISYKLDEIMENDKSFNEIIEEHEIAIRSLRRMSI</sequence>
<dbReference type="EMBL" id="FNNG01000002">
    <property type="protein sequence ID" value="SDW39721.1"/>
    <property type="molecule type" value="Genomic_DNA"/>
</dbReference>
<name>A0A1H2T760_9FIRM</name>
<gene>
    <name evidence="1" type="ORF">SAMN05660923_00645</name>
</gene>
<dbReference type="OrthoDB" id="1707630at2"/>
<proteinExistence type="predicted"/>
<accession>A0A1H2T760</accession>
<reference evidence="1 2" key="1">
    <citation type="submission" date="2016-10" db="EMBL/GenBank/DDBJ databases">
        <authorList>
            <person name="de Groot N.N."/>
        </authorList>
    </citation>
    <scope>NUCLEOTIDE SEQUENCE [LARGE SCALE GENOMIC DNA]</scope>
    <source>
        <strain evidence="1 2">DSM 23310</strain>
    </source>
</reference>